<evidence type="ECO:0000313" key="2">
    <source>
        <dbReference type="EMBL" id="KAF2267817.1"/>
    </source>
</evidence>
<evidence type="ECO:0000256" key="1">
    <source>
        <dbReference type="SAM" id="MobiDB-lite"/>
    </source>
</evidence>
<name>A0A9P4KEQ9_9PLEO</name>
<protein>
    <submittedName>
        <fullName evidence="2">Uncharacterized protein</fullName>
    </submittedName>
</protein>
<feature type="compositionally biased region" description="Basic residues" evidence="1">
    <location>
        <begin position="30"/>
        <end position="39"/>
    </location>
</feature>
<evidence type="ECO:0000313" key="3">
    <source>
        <dbReference type="Proteomes" id="UP000800093"/>
    </source>
</evidence>
<keyword evidence="3" id="KW-1185">Reference proteome</keyword>
<accession>A0A9P4KEQ9</accession>
<sequence length="75" mass="8408">MHTIATPMTLCQAICTSNYEPPDHPSHQTRALHRKSSTHKRVETMLHFHAPTSLAHLPHYSVASHNFPKTPTNAS</sequence>
<comment type="caution">
    <text evidence="2">The sequence shown here is derived from an EMBL/GenBank/DDBJ whole genome shotgun (WGS) entry which is preliminary data.</text>
</comment>
<feature type="region of interest" description="Disordered" evidence="1">
    <location>
        <begin position="20"/>
        <end position="39"/>
    </location>
</feature>
<organism evidence="2 3">
    <name type="scientific">Lojkania enalia</name>
    <dbReference type="NCBI Taxonomy" id="147567"/>
    <lineage>
        <taxon>Eukaryota</taxon>
        <taxon>Fungi</taxon>
        <taxon>Dikarya</taxon>
        <taxon>Ascomycota</taxon>
        <taxon>Pezizomycotina</taxon>
        <taxon>Dothideomycetes</taxon>
        <taxon>Pleosporomycetidae</taxon>
        <taxon>Pleosporales</taxon>
        <taxon>Pleosporales incertae sedis</taxon>
        <taxon>Lojkania</taxon>
    </lineage>
</organism>
<dbReference type="EMBL" id="ML986589">
    <property type="protein sequence ID" value="KAF2267817.1"/>
    <property type="molecule type" value="Genomic_DNA"/>
</dbReference>
<dbReference type="AlphaFoldDB" id="A0A9P4KEQ9"/>
<proteinExistence type="predicted"/>
<reference evidence="3" key="1">
    <citation type="journal article" date="2020" name="Stud. Mycol.">
        <title>101 Dothideomycetes genomes: A test case for predicting lifestyles and emergence of pathogens.</title>
        <authorList>
            <person name="Haridas S."/>
            <person name="Albert R."/>
            <person name="Binder M."/>
            <person name="Bloem J."/>
            <person name="LaButti K."/>
            <person name="Salamov A."/>
            <person name="Andreopoulos B."/>
            <person name="Baker S."/>
            <person name="Barry K."/>
            <person name="Bills G."/>
            <person name="Bluhm B."/>
            <person name="Cannon C."/>
            <person name="Castanera R."/>
            <person name="Culley D."/>
            <person name="Daum C."/>
            <person name="Ezra D."/>
            <person name="Gonzalez J."/>
            <person name="Henrissat B."/>
            <person name="Kuo A."/>
            <person name="Liang C."/>
            <person name="Lipzen A."/>
            <person name="Lutzoni F."/>
            <person name="Magnuson J."/>
            <person name="Mondo S."/>
            <person name="Nolan M."/>
            <person name="Ohm R."/>
            <person name="Pangilinan J."/>
            <person name="Park H.-J."/>
            <person name="Ramirez L."/>
            <person name="Alfaro M."/>
            <person name="Sun H."/>
            <person name="Tritt A."/>
            <person name="Yoshinaga Y."/>
            <person name="Zwiers L.-H."/>
            <person name="Turgeon B."/>
            <person name="Goodwin S."/>
            <person name="Spatafora J."/>
            <person name="Crous P."/>
            <person name="Grigoriev I."/>
        </authorList>
    </citation>
    <scope>NUCLEOTIDE SEQUENCE [LARGE SCALE GENOMIC DNA]</scope>
    <source>
        <strain evidence="3">CBS 304.66</strain>
    </source>
</reference>
<gene>
    <name evidence="2" type="ORF">CC78DRAFT_530590</name>
</gene>
<dbReference type="Proteomes" id="UP000800093">
    <property type="component" value="Unassembled WGS sequence"/>
</dbReference>